<reference evidence="1 2" key="2">
    <citation type="submission" date="2018-03" db="EMBL/GenBank/DDBJ databases">
        <title>The ancient ancestry and fast evolution of plastids.</title>
        <authorList>
            <person name="Moore K.R."/>
            <person name="Magnabosco C."/>
            <person name="Momper L."/>
            <person name="Gold D.A."/>
            <person name="Bosak T."/>
            <person name="Fournier G.P."/>
        </authorList>
    </citation>
    <scope>NUCLEOTIDE SEQUENCE [LARGE SCALE GENOMIC DNA]</scope>
    <source>
        <strain evidence="1 2">ULC18</strain>
    </source>
</reference>
<gene>
    <name evidence="1" type="ORF">C7B82_00905</name>
</gene>
<organism evidence="1 2">
    <name type="scientific">Stenomitos frigidus ULC18</name>
    <dbReference type="NCBI Taxonomy" id="2107698"/>
    <lineage>
        <taxon>Bacteria</taxon>
        <taxon>Bacillati</taxon>
        <taxon>Cyanobacteriota</taxon>
        <taxon>Cyanophyceae</taxon>
        <taxon>Leptolyngbyales</taxon>
        <taxon>Leptolyngbyaceae</taxon>
        <taxon>Stenomitos</taxon>
    </lineage>
</organism>
<evidence type="ECO:0000313" key="1">
    <source>
        <dbReference type="EMBL" id="PSB35603.1"/>
    </source>
</evidence>
<protein>
    <submittedName>
        <fullName evidence="1">DUF2281 domain-containing protein</fullName>
    </submittedName>
</protein>
<dbReference type="AlphaFoldDB" id="A0A2T1ESD2"/>
<dbReference type="Proteomes" id="UP000239576">
    <property type="component" value="Unassembled WGS sequence"/>
</dbReference>
<proteinExistence type="predicted"/>
<dbReference type="EMBL" id="PVWK01000008">
    <property type="protein sequence ID" value="PSB35603.1"/>
    <property type="molecule type" value="Genomic_DNA"/>
</dbReference>
<accession>A0A2T1ESD2</accession>
<name>A0A2T1ESD2_9CYAN</name>
<comment type="caution">
    <text evidence="1">The sequence shown here is derived from an EMBL/GenBank/DDBJ whole genome shotgun (WGS) entry which is preliminary data.</text>
</comment>
<evidence type="ECO:0000313" key="2">
    <source>
        <dbReference type="Proteomes" id="UP000239576"/>
    </source>
</evidence>
<keyword evidence="2" id="KW-1185">Reference proteome</keyword>
<dbReference type="OrthoDB" id="532875at2"/>
<sequence length="81" mass="8795">MQLKAQLLAEIAALPSDRLGAVLDFVRSLHTDSSIPSAQAFLSHLKTIGTWSGNDLQDCLEAVQNSRGEAHFDSEPNPFES</sequence>
<reference evidence="2" key="1">
    <citation type="submission" date="2018-02" db="EMBL/GenBank/DDBJ databases">
        <authorList>
            <person name="Moore K."/>
            <person name="Momper L."/>
        </authorList>
    </citation>
    <scope>NUCLEOTIDE SEQUENCE [LARGE SCALE GENOMIC DNA]</scope>
    <source>
        <strain evidence="2">ULC18</strain>
    </source>
</reference>